<feature type="signal peptide" evidence="1">
    <location>
        <begin position="1"/>
        <end position="25"/>
    </location>
</feature>
<evidence type="ECO:0000313" key="2">
    <source>
        <dbReference type="EMBL" id="RDI64648.1"/>
    </source>
</evidence>
<reference evidence="2 3" key="1">
    <citation type="submission" date="2018-07" db="EMBL/GenBank/DDBJ databases">
        <title>Genomic Encyclopedia of Type Strains, Phase IV (KMG-IV): sequencing the most valuable type-strain genomes for metagenomic binning, comparative biology and taxonomic classification.</title>
        <authorList>
            <person name="Goeker M."/>
        </authorList>
    </citation>
    <scope>NUCLEOTIDE SEQUENCE [LARGE SCALE GENOMIC DNA]</scope>
    <source>
        <strain evidence="2 3">DSM 44290</strain>
    </source>
</reference>
<keyword evidence="1" id="KW-0732">Signal</keyword>
<gene>
    <name evidence="2" type="ORF">DFR76_10723</name>
</gene>
<evidence type="ECO:0000256" key="1">
    <source>
        <dbReference type="SAM" id="SignalP"/>
    </source>
</evidence>
<dbReference type="EMBL" id="QQBC01000007">
    <property type="protein sequence ID" value="RDI64648.1"/>
    <property type="molecule type" value="Genomic_DNA"/>
</dbReference>
<comment type="caution">
    <text evidence="2">The sequence shown here is derived from an EMBL/GenBank/DDBJ whole genome shotgun (WGS) entry which is preliminary data.</text>
</comment>
<feature type="chain" id="PRO_5016689540" description="Peptidase inhibitor family I36" evidence="1">
    <location>
        <begin position="26"/>
        <end position="88"/>
    </location>
</feature>
<organism evidence="2 3">
    <name type="scientific">Nocardia pseudobrasiliensis</name>
    <dbReference type="NCBI Taxonomy" id="45979"/>
    <lineage>
        <taxon>Bacteria</taxon>
        <taxon>Bacillati</taxon>
        <taxon>Actinomycetota</taxon>
        <taxon>Actinomycetes</taxon>
        <taxon>Mycobacteriales</taxon>
        <taxon>Nocardiaceae</taxon>
        <taxon>Nocardia</taxon>
    </lineage>
</organism>
<accession>A0A370I1M4</accession>
<sequence>MRAIEILGGAVLFAATAVSAPSAVADAGTGCGATLSDWRNATYAGVLNGDHGRPQLVDVQVPGDKVTVATNTAAGRPPTSRPRCTGIH</sequence>
<evidence type="ECO:0000313" key="3">
    <source>
        <dbReference type="Proteomes" id="UP000254869"/>
    </source>
</evidence>
<dbReference type="AlphaFoldDB" id="A0A370I1M4"/>
<proteinExistence type="predicted"/>
<evidence type="ECO:0008006" key="4">
    <source>
        <dbReference type="Google" id="ProtNLM"/>
    </source>
</evidence>
<name>A0A370I1M4_9NOCA</name>
<dbReference type="Proteomes" id="UP000254869">
    <property type="component" value="Unassembled WGS sequence"/>
</dbReference>
<protein>
    <recommendedName>
        <fullName evidence="4">Peptidase inhibitor family I36</fullName>
    </recommendedName>
</protein>
<keyword evidence="3" id="KW-1185">Reference proteome</keyword>
<dbReference type="RefSeq" id="WP_067996704.1">
    <property type="nucleotide sequence ID" value="NZ_QQBC01000007.1"/>
</dbReference>